<evidence type="ECO:0000313" key="2">
    <source>
        <dbReference type="EMBL" id="SHI07355.1"/>
    </source>
</evidence>
<dbReference type="InterPro" id="IPR002925">
    <property type="entry name" value="Dienelactn_hydro"/>
</dbReference>
<dbReference type="PANTHER" id="PTHR46623:SF6">
    <property type="entry name" value="ALPHA_BETA-HYDROLASES SUPERFAMILY PROTEIN"/>
    <property type="match status" value="1"/>
</dbReference>
<dbReference type="AlphaFoldDB" id="A0A1M5Y5J7"/>
<dbReference type="OrthoDB" id="9787933at2"/>
<dbReference type="Gene3D" id="3.40.50.1820">
    <property type="entry name" value="alpha/beta hydrolase"/>
    <property type="match status" value="1"/>
</dbReference>
<dbReference type="PROSITE" id="PS51318">
    <property type="entry name" value="TAT"/>
    <property type="match status" value="1"/>
</dbReference>
<dbReference type="GO" id="GO:0016787">
    <property type="term" value="F:hydrolase activity"/>
    <property type="evidence" value="ECO:0007669"/>
    <property type="project" value="InterPro"/>
</dbReference>
<dbReference type="SUPFAM" id="SSF53474">
    <property type="entry name" value="alpha/beta-Hydrolases"/>
    <property type="match status" value="1"/>
</dbReference>
<feature type="domain" description="Dienelactone hydrolase" evidence="1">
    <location>
        <begin position="67"/>
        <end position="290"/>
    </location>
</feature>
<dbReference type="InterPro" id="IPR051049">
    <property type="entry name" value="Dienelactone_hydrolase-like"/>
</dbReference>
<dbReference type="RefSeq" id="WP_073104330.1">
    <property type="nucleotide sequence ID" value="NZ_FQXE01000008.1"/>
</dbReference>
<dbReference type="STRING" id="658167.SAMN04488135_10884"/>
<dbReference type="EMBL" id="FQXE01000008">
    <property type="protein sequence ID" value="SHI07355.1"/>
    <property type="molecule type" value="Genomic_DNA"/>
</dbReference>
<organism evidence="2 3">
    <name type="scientific">Pollutimonas bauzanensis</name>
    <dbReference type="NCBI Taxonomy" id="658167"/>
    <lineage>
        <taxon>Bacteria</taxon>
        <taxon>Pseudomonadati</taxon>
        <taxon>Pseudomonadota</taxon>
        <taxon>Betaproteobacteria</taxon>
        <taxon>Burkholderiales</taxon>
        <taxon>Alcaligenaceae</taxon>
        <taxon>Pollutimonas</taxon>
    </lineage>
</organism>
<dbReference type="Pfam" id="PF01738">
    <property type="entry name" value="DLH"/>
    <property type="match status" value="1"/>
</dbReference>
<reference evidence="2 3" key="1">
    <citation type="submission" date="2016-11" db="EMBL/GenBank/DDBJ databases">
        <authorList>
            <person name="Jaros S."/>
            <person name="Januszkiewicz K."/>
            <person name="Wedrychowicz H."/>
        </authorList>
    </citation>
    <scope>NUCLEOTIDE SEQUENCE [LARGE SCALE GENOMIC DNA]</scope>
    <source>
        <strain evidence="2 3">CGMCC 1.10190</strain>
    </source>
</reference>
<dbReference type="InterPro" id="IPR006311">
    <property type="entry name" value="TAT_signal"/>
</dbReference>
<protein>
    <submittedName>
        <fullName evidence="2">Carboxymethylenebutenolidase</fullName>
    </submittedName>
</protein>
<gene>
    <name evidence="2" type="ORF">SAMN04488135_10884</name>
</gene>
<dbReference type="Proteomes" id="UP000184226">
    <property type="component" value="Unassembled WGS sequence"/>
</dbReference>
<dbReference type="PANTHER" id="PTHR46623">
    <property type="entry name" value="CARBOXYMETHYLENEBUTENOLIDASE-RELATED"/>
    <property type="match status" value="1"/>
</dbReference>
<evidence type="ECO:0000313" key="3">
    <source>
        <dbReference type="Proteomes" id="UP000184226"/>
    </source>
</evidence>
<sequence>MSRSPDTDFDSLLPPLALSRRDFIVTSLAGGFALAAGPVAAQTAIKTDAKGLVVGEIKVPVADGSVPAYRAAPDGKTGLPVVLVIQEIFGVHEYIRDVCRRLAKEGYMAIAPELYSRQGDPSRYTEVSRLISEVVNKVPDAQVLGDLDATVAWAAQNGGNAERLGITGFCWGGRIVWLYTAHNPKVKAGVAWYGRLVGNADPLHPTQPIDIATKLNGPVLGLYGGQDAGITQDSIDAMKQALAKGDDASQDSTFVVYPDAGHAFHADYRPSYRADAAKDGWSRALQWLDKSLKS</sequence>
<evidence type="ECO:0000259" key="1">
    <source>
        <dbReference type="Pfam" id="PF01738"/>
    </source>
</evidence>
<accession>A0A1M5Y5J7</accession>
<name>A0A1M5Y5J7_9BURK</name>
<dbReference type="InterPro" id="IPR029058">
    <property type="entry name" value="AB_hydrolase_fold"/>
</dbReference>
<keyword evidence="3" id="KW-1185">Reference proteome</keyword>
<proteinExistence type="predicted"/>